<evidence type="ECO:0000313" key="2">
    <source>
        <dbReference type="EMBL" id="ABP53016.1"/>
    </source>
</evidence>
<organism evidence="2 3">
    <name type="scientific">Salinispora tropica (strain ATCC BAA-916 / DSM 44818 / JCM 13857 / NBRC 105044 / CNB-440)</name>
    <dbReference type="NCBI Taxonomy" id="369723"/>
    <lineage>
        <taxon>Bacteria</taxon>
        <taxon>Bacillati</taxon>
        <taxon>Actinomycetota</taxon>
        <taxon>Actinomycetes</taxon>
        <taxon>Micromonosporales</taxon>
        <taxon>Micromonosporaceae</taxon>
        <taxon>Salinispora</taxon>
    </lineage>
</organism>
<dbReference type="KEGG" id="stp:Strop_0532"/>
<dbReference type="HOGENOM" id="CLU_849712_0_0_11"/>
<dbReference type="eggNOG" id="COG4722">
    <property type="taxonomic scope" value="Bacteria"/>
</dbReference>
<dbReference type="Proteomes" id="UP000000235">
    <property type="component" value="Chromosome"/>
</dbReference>
<reference evidence="3" key="1">
    <citation type="journal article" date="2007" name="Proc. Natl. Acad. Sci. U.S.A.">
        <title>Genome sequencing reveals complex secondary metabolome in the marine actinomycete Salinispora tropica.</title>
        <authorList>
            <person name="Udwary D.W."/>
            <person name="Zeigler L."/>
            <person name="Asolkar R.N."/>
            <person name="Singan V."/>
            <person name="Lapidus A."/>
            <person name="Fenical W."/>
            <person name="Jensen P.R."/>
            <person name="Moore B.S."/>
        </authorList>
    </citation>
    <scope>NUCLEOTIDE SEQUENCE [LARGE SCALE GENOMIC DNA]</scope>
    <source>
        <strain evidence="3">ATCC BAA-916 / DSM 44818 / CNB-440</strain>
    </source>
</reference>
<dbReference type="Pfam" id="PF22768">
    <property type="entry name" value="SPP1_Dit"/>
    <property type="match status" value="1"/>
</dbReference>
<evidence type="ECO:0000313" key="3">
    <source>
        <dbReference type="Proteomes" id="UP000000235"/>
    </source>
</evidence>
<dbReference type="Gene3D" id="2.60.120.860">
    <property type="match status" value="1"/>
</dbReference>
<evidence type="ECO:0000259" key="1">
    <source>
        <dbReference type="Pfam" id="PF22768"/>
    </source>
</evidence>
<gene>
    <name evidence="2" type="ordered locus">Strop_0532</name>
</gene>
<name>A4X2B6_SALTO</name>
<sequence length="287" mass="31244">MHLRFRSDTDVMRLDGISRTGYGVEALRGVTGFGLPPVSTQWRAGAGDGAAYRGERKQPRDIDIPLHIFAPDREALEREKTRLSLVLMQGEFDLDVVEDGGAYWTTRVVRVGGGDIAYGDGTTGDRELTTIVTLRAGYPYFTSHEERCKEVTNAGAGRGLLGAGFSLVALKISGSQAIGDMLLVNDGDAVTWPVWRIVGPGQDLVVSDGSRAMKWLGALSAGEELIINTRASTVRTLAGTNRYSELAPAPRFWPLPPGQTLARVSMVNTTGESAIRATWRPRKWWVI</sequence>
<keyword evidence="3" id="KW-1185">Reference proteome</keyword>
<dbReference type="EMBL" id="CP000667">
    <property type="protein sequence ID" value="ABP53016.1"/>
    <property type="molecule type" value="Genomic_DNA"/>
</dbReference>
<proteinExistence type="predicted"/>
<dbReference type="STRING" id="369723.Strop_0532"/>
<feature type="domain" description="Siphovirus-type tail component C-terminal" evidence="1">
    <location>
        <begin position="186"/>
        <end position="282"/>
    </location>
</feature>
<dbReference type="RefSeq" id="WP_011904450.1">
    <property type="nucleotide sequence ID" value="NC_009380.1"/>
</dbReference>
<accession>A4X2B6</accession>
<dbReference type="AlphaFoldDB" id="A4X2B6"/>
<dbReference type="InterPro" id="IPR054738">
    <property type="entry name" value="Siphovirus-type_tail_C"/>
</dbReference>
<protein>
    <recommendedName>
        <fullName evidence="1">Siphovirus-type tail component C-terminal domain-containing protein</fullName>
    </recommendedName>
</protein>